<sequence length="215" mass="23890">MKTAARPLWLNSQLPQLLRPRVLWGLQVLPLAGLVLSFVPWFVWLVPWIEARYPSLHPMTGEVVGVMLLLLGLMLVGIVAGMWLGWRLNEQVCRHHFGWPADAVHRVFRQSQLPAAWLKPGVGSTDADAEATRAAQAQMQSGVVAYVVKVGVLRWGLMMFVAMAVVPRLLRDEPLQLRGLAVQALIWLVGGAGFGLVLWAIERARQRKQSPSDSP</sequence>
<protein>
    <submittedName>
        <fullName evidence="1">Uncharacterized protein</fullName>
    </submittedName>
</protein>
<proteinExistence type="predicted"/>
<dbReference type="Proteomes" id="UP001076464">
    <property type="component" value="Unassembled WGS sequence"/>
</dbReference>
<gene>
    <name evidence="1" type="ORF">NYO99_05150</name>
</gene>
<keyword evidence="2" id="KW-1185">Reference proteome</keyword>
<name>A0ACC6C7F8_9BURK</name>
<accession>A0ACC6C7F8</accession>
<organism evidence="1 2">
    <name type="scientific">Roseateles hydrophilus</name>
    <dbReference type="NCBI Taxonomy" id="2975054"/>
    <lineage>
        <taxon>Bacteria</taxon>
        <taxon>Pseudomonadati</taxon>
        <taxon>Pseudomonadota</taxon>
        <taxon>Betaproteobacteria</taxon>
        <taxon>Burkholderiales</taxon>
        <taxon>Sphaerotilaceae</taxon>
        <taxon>Roseateles</taxon>
    </lineage>
</organism>
<evidence type="ECO:0000313" key="1">
    <source>
        <dbReference type="EMBL" id="MCY4744352.1"/>
    </source>
</evidence>
<comment type="caution">
    <text evidence="1">The sequence shown here is derived from an EMBL/GenBank/DDBJ whole genome shotgun (WGS) entry which is preliminary data.</text>
</comment>
<reference evidence="1" key="1">
    <citation type="submission" date="2022-08" db="EMBL/GenBank/DDBJ databases">
        <title>Genome sequencing of Pelomonas sp. UHG3.</title>
        <authorList>
            <person name="So Y."/>
        </authorList>
    </citation>
    <scope>NUCLEOTIDE SEQUENCE</scope>
    <source>
        <strain evidence="1">UHG3</strain>
    </source>
</reference>
<dbReference type="EMBL" id="JAPPUY010000001">
    <property type="protein sequence ID" value="MCY4744352.1"/>
    <property type="molecule type" value="Genomic_DNA"/>
</dbReference>
<evidence type="ECO:0000313" key="2">
    <source>
        <dbReference type="Proteomes" id="UP001076464"/>
    </source>
</evidence>